<accession>A0AAC8QHQ5</accession>
<reference evidence="8 10" key="1">
    <citation type="submission" date="2015-05" db="EMBL/GenBank/DDBJ databases">
        <title>Genome assembly of Archangium gephyra DSM 2261.</title>
        <authorList>
            <person name="Sharma G."/>
            <person name="Subramanian S."/>
        </authorList>
    </citation>
    <scope>NUCLEOTIDE SEQUENCE [LARGE SCALE GENOMIC DNA]</scope>
    <source>
        <strain evidence="8 10">DSM 2261</strain>
    </source>
</reference>
<evidence type="ECO:0000313" key="9">
    <source>
        <dbReference type="EMBL" id="REG26672.1"/>
    </source>
</evidence>
<keyword evidence="5" id="KW-0418">Kinase</keyword>
<evidence type="ECO:0000256" key="3">
    <source>
        <dbReference type="ARBA" id="ARBA00022679"/>
    </source>
</evidence>
<dbReference type="GO" id="GO:0016787">
    <property type="term" value="F:hydrolase activity"/>
    <property type="evidence" value="ECO:0007669"/>
    <property type="project" value="UniProtKB-KW"/>
</dbReference>
<dbReference type="SUPFAM" id="SSF52540">
    <property type="entry name" value="P-loop containing nucleoside triphosphate hydrolases"/>
    <property type="match status" value="2"/>
</dbReference>
<dbReference type="InterPro" id="IPR014774">
    <property type="entry name" value="KaiC-like_dom"/>
</dbReference>
<keyword evidence="11" id="KW-1185">Reference proteome</keyword>
<evidence type="ECO:0000313" key="11">
    <source>
        <dbReference type="Proteomes" id="UP000256345"/>
    </source>
</evidence>
<evidence type="ECO:0000256" key="4">
    <source>
        <dbReference type="ARBA" id="ARBA00022737"/>
    </source>
</evidence>
<keyword evidence="4" id="KW-0677">Repeat</keyword>
<reference evidence="9 11" key="2">
    <citation type="submission" date="2018-08" db="EMBL/GenBank/DDBJ databases">
        <title>Genomic Encyclopedia of Archaeal and Bacterial Type Strains, Phase II (KMG-II): from individual species to whole genera.</title>
        <authorList>
            <person name="Goeker M."/>
        </authorList>
    </citation>
    <scope>NUCLEOTIDE SEQUENCE [LARGE SCALE GENOMIC DNA]</scope>
    <source>
        <strain evidence="9 11">DSM 2261</strain>
    </source>
</reference>
<evidence type="ECO:0000256" key="5">
    <source>
        <dbReference type="ARBA" id="ARBA00022777"/>
    </source>
</evidence>
<keyword evidence="6" id="KW-0378">Hydrolase</keyword>
<dbReference type="InterPro" id="IPR010624">
    <property type="entry name" value="KaiC_dom"/>
</dbReference>
<dbReference type="GO" id="GO:0005524">
    <property type="term" value="F:ATP binding"/>
    <property type="evidence" value="ECO:0007669"/>
    <property type="project" value="InterPro"/>
</dbReference>
<dbReference type="PANTHER" id="PTHR42926:SF1">
    <property type="entry name" value="CIRCADIAN CLOCK OSCILLATOR PROTEIN KAIC 1"/>
    <property type="match status" value="1"/>
</dbReference>
<organism evidence="8 10">
    <name type="scientific">Archangium gephyra</name>
    <dbReference type="NCBI Taxonomy" id="48"/>
    <lineage>
        <taxon>Bacteria</taxon>
        <taxon>Pseudomonadati</taxon>
        <taxon>Myxococcota</taxon>
        <taxon>Myxococcia</taxon>
        <taxon>Myxococcales</taxon>
        <taxon>Cystobacterineae</taxon>
        <taxon>Archangiaceae</taxon>
        <taxon>Archangium</taxon>
    </lineage>
</organism>
<dbReference type="AlphaFoldDB" id="A0AAC8QHQ5"/>
<dbReference type="RefSeq" id="WP_047860338.1">
    <property type="nucleotide sequence ID" value="NZ_CP011509.1"/>
</dbReference>
<dbReference type="KEGG" id="age:AA314_08892"/>
<dbReference type="GO" id="GO:0004674">
    <property type="term" value="F:protein serine/threonine kinase activity"/>
    <property type="evidence" value="ECO:0007669"/>
    <property type="project" value="UniProtKB-EC"/>
</dbReference>
<gene>
    <name evidence="8" type="ORF">AA314_08892</name>
    <name evidence="9" type="ORF">ATI61_111222</name>
</gene>
<keyword evidence="2" id="KW-0597">Phosphoprotein</keyword>
<dbReference type="Proteomes" id="UP000035579">
    <property type="component" value="Chromosome"/>
</dbReference>
<dbReference type="Proteomes" id="UP000256345">
    <property type="component" value="Unassembled WGS sequence"/>
</dbReference>
<protein>
    <recommendedName>
        <fullName evidence="1">non-specific serine/threonine protein kinase</fullName>
        <ecNumber evidence="1">2.7.11.1</ecNumber>
    </recommendedName>
</protein>
<evidence type="ECO:0000313" key="8">
    <source>
        <dbReference type="EMBL" id="AKJ07266.1"/>
    </source>
</evidence>
<evidence type="ECO:0000259" key="7">
    <source>
        <dbReference type="PROSITE" id="PS51146"/>
    </source>
</evidence>
<evidence type="ECO:0000256" key="6">
    <source>
        <dbReference type="ARBA" id="ARBA00022801"/>
    </source>
</evidence>
<dbReference type="Gene3D" id="3.40.50.300">
    <property type="entry name" value="P-loop containing nucleotide triphosphate hydrolases"/>
    <property type="match status" value="2"/>
</dbReference>
<dbReference type="EC" id="2.7.11.1" evidence="1"/>
<dbReference type="PIRSF" id="PIRSF039117">
    <property type="entry name" value="KaiC"/>
    <property type="match status" value="1"/>
</dbReference>
<name>A0AAC8QHQ5_9BACT</name>
<dbReference type="PROSITE" id="PS51146">
    <property type="entry name" value="KAIC"/>
    <property type="match status" value="2"/>
</dbReference>
<keyword evidence="3" id="KW-0808">Transferase</keyword>
<proteinExistence type="predicted"/>
<dbReference type="SMART" id="SM00382">
    <property type="entry name" value="AAA"/>
    <property type="match status" value="2"/>
</dbReference>
<dbReference type="PANTHER" id="PTHR42926">
    <property type="match status" value="1"/>
</dbReference>
<dbReference type="EMBL" id="CP011509">
    <property type="protein sequence ID" value="AKJ07266.1"/>
    <property type="molecule type" value="Genomic_DNA"/>
</dbReference>
<evidence type="ECO:0000256" key="2">
    <source>
        <dbReference type="ARBA" id="ARBA00022553"/>
    </source>
</evidence>
<evidence type="ECO:0000313" key="10">
    <source>
        <dbReference type="Proteomes" id="UP000035579"/>
    </source>
</evidence>
<feature type="domain" description="KaiC" evidence="7">
    <location>
        <begin position="16"/>
        <end position="245"/>
    </location>
</feature>
<dbReference type="InterPro" id="IPR027417">
    <property type="entry name" value="P-loop_NTPase"/>
</dbReference>
<dbReference type="InterPro" id="IPR030665">
    <property type="entry name" value="KaiC"/>
</dbReference>
<feature type="domain" description="KaiC" evidence="7">
    <location>
        <begin position="251"/>
        <end position="487"/>
    </location>
</feature>
<dbReference type="InterPro" id="IPR003593">
    <property type="entry name" value="AAA+_ATPase"/>
</dbReference>
<sequence>MSESETKNTESTARDARIQSGIPRLDFILKGGLKHGGIYALMGPPGSGKTILANQLCCNHIQKQEGRCVYMTLLIESHAKMISHLSTLSFFKPEFIPDRLYYISGYQQVREEGFSGLMELIRRTLRERQATFFVIDGMESAEQFATSPQAYREFVHGLQAFTNLLGCTTLLVSNVRERTHVENAVVDGVIELSDKLIGPRAVRELTVHKFRGSDYLRGRHEVEITGEGLVIHPRTEIQFAKPPEQAGEQRVRMGFGLKRLDEMLDGGLPSGSTTALIGAPGTGKTLLGLSFLVEGARQGQRGTYFGFYEPPPRLIEKAEDVGLPLERYVKKGLIDLVWQPPLEHFMDSLAEQLLERLREGKKKERQRLFIDGAEGFRAAAVYPDRIPRFLSALTNQLRMQDVTTVMTDELELFQPELNLPTPELANVVETVLLLRYVELRSQIYRLLSIMKMRESRYDTSLREFRISRDGIDVADSFASAEAILSGHGRIRNGRKKAEAPKKKAKAGVLKRVLGRGRGR</sequence>
<dbReference type="InterPro" id="IPR051347">
    <property type="entry name" value="Circadian_clock_KaiC-rel"/>
</dbReference>
<dbReference type="Pfam" id="PF06745">
    <property type="entry name" value="ATPase"/>
    <property type="match status" value="2"/>
</dbReference>
<dbReference type="EMBL" id="QUMU01000011">
    <property type="protein sequence ID" value="REG26672.1"/>
    <property type="molecule type" value="Genomic_DNA"/>
</dbReference>
<evidence type="ECO:0000256" key="1">
    <source>
        <dbReference type="ARBA" id="ARBA00012513"/>
    </source>
</evidence>